<proteinExistence type="predicted"/>
<keyword evidence="1" id="KW-0808">Transferase</keyword>
<dbReference type="EMBL" id="AXUP01000512">
    <property type="protein sequence ID" value="ESW36645.1"/>
    <property type="molecule type" value="Genomic_DNA"/>
</dbReference>
<protein>
    <submittedName>
        <fullName evidence="1">DNA-directed DNA polymerase</fullName>
    </submittedName>
</protein>
<keyword evidence="1" id="KW-0548">Nucleotidyltransferase</keyword>
<dbReference type="PATRIC" id="fig|1388762.3.peg.5385"/>
<gene>
    <name evidence="1" type="ORF">O164_28435</name>
</gene>
<accession>V7D565</accession>
<keyword evidence="1" id="KW-0239">DNA-directed DNA polymerase</keyword>
<evidence type="ECO:0000313" key="2">
    <source>
        <dbReference type="Proteomes" id="UP000018511"/>
    </source>
</evidence>
<reference evidence="1 2" key="1">
    <citation type="submission" date="2013-10" db="EMBL/GenBank/DDBJ databases">
        <title>Whole Genome Shotgun Sequence of Pseudomonas taiwanensis SJ9.</title>
        <authorList>
            <person name="Hong S.-J."/>
            <person name="Shin J.-H."/>
        </authorList>
    </citation>
    <scope>NUCLEOTIDE SEQUENCE [LARGE SCALE GENOMIC DNA]</scope>
    <source>
        <strain evidence="1 2">SJ9</strain>
    </source>
</reference>
<name>V7D565_9PSED</name>
<dbReference type="AlphaFoldDB" id="V7D565"/>
<organism evidence="1 2">
    <name type="scientific">Pseudomonas taiwanensis SJ9</name>
    <dbReference type="NCBI Taxonomy" id="1388762"/>
    <lineage>
        <taxon>Bacteria</taxon>
        <taxon>Pseudomonadati</taxon>
        <taxon>Pseudomonadota</taxon>
        <taxon>Gammaproteobacteria</taxon>
        <taxon>Pseudomonadales</taxon>
        <taxon>Pseudomonadaceae</taxon>
        <taxon>Pseudomonas</taxon>
    </lineage>
</organism>
<dbReference type="GO" id="GO:0003887">
    <property type="term" value="F:DNA-directed DNA polymerase activity"/>
    <property type="evidence" value="ECO:0007669"/>
    <property type="project" value="UniProtKB-KW"/>
</dbReference>
<evidence type="ECO:0000313" key="1">
    <source>
        <dbReference type="EMBL" id="ESW36645.1"/>
    </source>
</evidence>
<sequence length="56" mass="6253">MILPYTMDDACLLTKAAQEGLELVYRKGFCCSKAEVLLLDLSQRNEITLDLFGGEL</sequence>
<comment type="caution">
    <text evidence="1">The sequence shown here is derived from an EMBL/GenBank/DDBJ whole genome shotgun (WGS) entry which is preliminary data.</text>
</comment>
<dbReference type="Proteomes" id="UP000018511">
    <property type="component" value="Unassembled WGS sequence"/>
</dbReference>